<dbReference type="STRING" id="1631249.BQ8794_270083"/>
<protein>
    <submittedName>
        <fullName evidence="1">Uncharacterized protein</fullName>
    </submittedName>
</protein>
<sequence>MASHELRTTRQIEEWRVGADLKSGAGP</sequence>
<reference evidence="2" key="1">
    <citation type="submission" date="2017-01" db="EMBL/GenBank/DDBJ databases">
        <authorList>
            <person name="Brunel B."/>
        </authorList>
    </citation>
    <scope>NUCLEOTIDE SEQUENCE [LARGE SCALE GENOMIC DNA]</scope>
</reference>
<accession>A0A1R3V8Q9</accession>
<dbReference type="Proteomes" id="UP000188388">
    <property type="component" value="Unassembled WGS sequence"/>
</dbReference>
<dbReference type="AlphaFoldDB" id="A0A1R3V8Q9"/>
<organism evidence="1 2">
    <name type="scientific">Mesorhizobium prunaredense</name>
    <dbReference type="NCBI Taxonomy" id="1631249"/>
    <lineage>
        <taxon>Bacteria</taxon>
        <taxon>Pseudomonadati</taxon>
        <taxon>Pseudomonadota</taxon>
        <taxon>Alphaproteobacteria</taxon>
        <taxon>Hyphomicrobiales</taxon>
        <taxon>Phyllobacteriaceae</taxon>
        <taxon>Mesorhizobium</taxon>
    </lineage>
</organism>
<evidence type="ECO:0000313" key="2">
    <source>
        <dbReference type="Proteomes" id="UP000188388"/>
    </source>
</evidence>
<evidence type="ECO:0000313" key="1">
    <source>
        <dbReference type="EMBL" id="SIT56256.1"/>
    </source>
</evidence>
<keyword evidence="2" id="KW-1185">Reference proteome</keyword>
<name>A0A1R3V8Q9_9HYPH</name>
<proteinExistence type="predicted"/>
<dbReference type="EMBL" id="FTPD01000020">
    <property type="protein sequence ID" value="SIT56256.1"/>
    <property type="molecule type" value="Genomic_DNA"/>
</dbReference>
<gene>
    <name evidence="1" type="ORF">BQ8794_270083</name>
</gene>